<dbReference type="InterPro" id="IPR012349">
    <property type="entry name" value="Split_barrel_FMN-bd"/>
</dbReference>
<reference evidence="6 7" key="1">
    <citation type="submission" date="2018-05" db="EMBL/GenBank/DDBJ databases">
        <title>Abyssibacter profundi OUC007T gen. nov., sp. nov, a marine bacterium isolated from seawater of the Mariana Trench.</title>
        <authorList>
            <person name="Zhou S."/>
        </authorList>
    </citation>
    <scope>NUCLEOTIDE SEQUENCE [LARGE SCALE GENOMIC DNA]</scope>
    <source>
        <strain evidence="6 7">OUC007</strain>
    </source>
</reference>
<name>A0A383XQJ2_9GAMM</name>
<evidence type="ECO:0000256" key="1">
    <source>
        <dbReference type="ARBA" id="ARBA00001917"/>
    </source>
</evidence>
<dbReference type="GO" id="GO:0008615">
    <property type="term" value="P:pyridoxine biosynthetic process"/>
    <property type="evidence" value="ECO:0007669"/>
    <property type="project" value="InterPro"/>
</dbReference>
<keyword evidence="7" id="KW-1185">Reference proteome</keyword>
<dbReference type="PANTHER" id="PTHR10851:SF3">
    <property type="entry name" value="PYRIDOXINE_PYRIDOXAMINE 5'-PHOSPHATE OXIDASE 2"/>
    <property type="match status" value="1"/>
</dbReference>
<dbReference type="GO" id="GO:0010181">
    <property type="term" value="F:FMN binding"/>
    <property type="evidence" value="ECO:0007669"/>
    <property type="project" value="InterPro"/>
</dbReference>
<dbReference type="Proteomes" id="UP000251800">
    <property type="component" value="Unassembled WGS sequence"/>
</dbReference>
<keyword evidence="3" id="KW-0288">FMN</keyword>
<dbReference type="GO" id="GO:0004733">
    <property type="term" value="F:pyridoxamine phosphate oxidase activity"/>
    <property type="evidence" value="ECO:0007669"/>
    <property type="project" value="InterPro"/>
</dbReference>
<dbReference type="PANTHER" id="PTHR10851">
    <property type="entry name" value="PYRIDOXINE-5-PHOSPHATE OXIDASE"/>
    <property type="match status" value="1"/>
</dbReference>
<evidence type="ECO:0000256" key="3">
    <source>
        <dbReference type="ARBA" id="ARBA00022643"/>
    </source>
</evidence>
<dbReference type="Pfam" id="PF12766">
    <property type="entry name" value="Pyridox_oxase_2"/>
    <property type="match status" value="1"/>
</dbReference>
<keyword evidence="4" id="KW-0560">Oxidoreductase</keyword>
<dbReference type="InterPro" id="IPR024624">
    <property type="entry name" value="Pyridox_Oxase_Alr4036_FMN-bd"/>
</dbReference>
<dbReference type="Gene3D" id="2.30.110.10">
    <property type="entry name" value="Electron Transport, Fmn-binding Protein, Chain A"/>
    <property type="match status" value="1"/>
</dbReference>
<dbReference type="EMBL" id="QEQK01000016">
    <property type="protein sequence ID" value="PWN54896.1"/>
    <property type="molecule type" value="Genomic_DNA"/>
</dbReference>
<accession>A0A383XQJ2</accession>
<dbReference type="RefSeq" id="WP_109721330.1">
    <property type="nucleotide sequence ID" value="NZ_QEQK01000016.1"/>
</dbReference>
<evidence type="ECO:0000256" key="2">
    <source>
        <dbReference type="ARBA" id="ARBA00022630"/>
    </source>
</evidence>
<sequence>MNPAGAAYWRQLVRAATERGHPMRVGALATLQDDQPQVRMVVLRSVDIDLAVLCAYTDRRSDKVAALQRAAQAEWMFYDAEAGLQLRVAGTAKVHLQGDAVDAAWAGLHAGQRREYQMATAPGTPLEQGAESVSEAAARQHFAVLSLHADRLDVLELERQQHRRTRFCRHSQWAPEALTP</sequence>
<dbReference type="InterPro" id="IPR000659">
    <property type="entry name" value="Pyridox_Oxase"/>
</dbReference>
<protein>
    <recommendedName>
        <fullName evidence="5">Pyridoxamine 5'-phosphate oxidase Alr4036 family FMN-binding domain-containing protein</fullName>
    </recommendedName>
</protein>
<comment type="caution">
    <text evidence="6">The sequence shown here is derived from an EMBL/GenBank/DDBJ whole genome shotgun (WGS) entry which is preliminary data.</text>
</comment>
<keyword evidence="2" id="KW-0285">Flavoprotein</keyword>
<evidence type="ECO:0000313" key="6">
    <source>
        <dbReference type="EMBL" id="PWN54896.1"/>
    </source>
</evidence>
<dbReference type="SUPFAM" id="SSF50475">
    <property type="entry name" value="FMN-binding split barrel"/>
    <property type="match status" value="1"/>
</dbReference>
<organism evidence="6 7">
    <name type="scientific">Abyssibacter profundi</name>
    <dbReference type="NCBI Taxonomy" id="2182787"/>
    <lineage>
        <taxon>Bacteria</taxon>
        <taxon>Pseudomonadati</taxon>
        <taxon>Pseudomonadota</taxon>
        <taxon>Gammaproteobacteria</taxon>
        <taxon>Chromatiales</taxon>
        <taxon>Oceanococcaceae</taxon>
        <taxon>Abyssibacter</taxon>
    </lineage>
</organism>
<proteinExistence type="predicted"/>
<evidence type="ECO:0000256" key="4">
    <source>
        <dbReference type="ARBA" id="ARBA00023002"/>
    </source>
</evidence>
<feature type="domain" description="Pyridoxamine 5'-phosphate oxidase Alr4036 family FMN-binding" evidence="5">
    <location>
        <begin position="7"/>
        <end position="95"/>
    </location>
</feature>
<comment type="cofactor">
    <cofactor evidence="1">
        <name>FMN</name>
        <dbReference type="ChEBI" id="CHEBI:58210"/>
    </cofactor>
</comment>
<dbReference type="AlphaFoldDB" id="A0A383XQJ2"/>
<evidence type="ECO:0000259" key="5">
    <source>
        <dbReference type="Pfam" id="PF12766"/>
    </source>
</evidence>
<evidence type="ECO:0000313" key="7">
    <source>
        <dbReference type="Proteomes" id="UP000251800"/>
    </source>
</evidence>
<dbReference type="OrthoDB" id="5120525at2"/>
<gene>
    <name evidence="6" type="ORF">DEH80_14985</name>
</gene>